<organism evidence="5 6">
    <name type="scientific">Bifidobacterium parmae</name>
    <dbReference type="NCBI Taxonomy" id="361854"/>
    <lineage>
        <taxon>Bacteria</taxon>
        <taxon>Bacillati</taxon>
        <taxon>Actinomycetota</taxon>
        <taxon>Actinomycetes</taxon>
        <taxon>Bifidobacteriales</taxon>
        <taxon>Bifidobacteriaceae</taxon>
        <taxon>Bifidobacterium</taxon>
    </lineage>
</organism>
<dbReference type="GO" id="GO:0005829">
    <property type="term" value="C:cytosol"/>
    <property type="evidence" value="ECO:0007669"/>
    <property type="project" value="TreeGrafter"/>
</dbReference>
<keyword evidence="3" id="KW-0269">Exonuclease</keyword>
<dbReference type="InterPro" id="IPR013520">
    <property type="entry name" value="Ribonucl_H"/>
</dbReference>
<evidence type="ECO:0000259" key="4">
    <source>
        <dbReference type="SMART" id="SM00479"/>
    </source>
</evidence>
<keyword evidence="1" id="KW-0540">Nuclease</keyword>
<dbReference type="PANTHER" id="PTHR30231">
    <property type="entry name" value="DNA POLYMERASE III SUBUNIT EPSILON"/>
    <property type="match status" value="1"/>
</dbReference>
<dbReference type="SMART" id="SM00479">
    <property type="entry name" value="EXOIII"/>
    <property type="match status" value="1"/>
</dbReference>
<name>A0A2N5J574_9BIFI</name>
<proteinExistence type="predicted"/>
<accession>A0A2N5J574</accession>
<comment type="caution">
    <text evidence="5">The sequence shown here is derived from an EMBL/GenBank/DDBJ whole genome shotgun (WGS) entry which is preliminary data.</text>
</comment>
<dbReference type="AlphaFoldDB" id="A0A2N5J574"/>
<dbReference type="OrthoDB" id="190275at2"/>
<keyword evidence="6" id="KW-1185">Reference proteome</keyword>
<dbReference type="RefSeq" id="WP_101621774.1">
    <property type="nucleotide sequence ID" value="NZ_NMWT01000005.1"/>
</dbReference>
<dbReference type="Gene3D" id="3.30.420.10">
    <property type="entry name" value="Ribonuclease H-like superfamily/Ribonuclease H"/>
    <property type="match status" value="1"/>
</dbReference>
<dbReference type="GO" id="GO:0003676">
    <property type="term" value="F:nucleic acid binding"/>
    <property type="evidence" value="ECO:0007669"/>
    <property type="project" value="InterPro"/>
</dbReference>
<dbReference type="Pfam" id="PF00929">
    <property type="entry name" value="RNase_T"/>
    <property type="match status" value="2"/>
</dbReference>
<keyword evidence="2" id="KW-0378">Hydrolase</keyword>
<dbReference type="CDD" id="cd06127">
    <property type="entry name" value="DEDDh"/>
    <property type="match status" value="1"/>
</dbReference>
<dbReference type="EMBL" id="NMWT01000005">
    <property type="protein sequence ID" value="PLS29368.1"/>
    <property type="molecule type" value="Genomic_DNA"/>
</dbReference>
<reference evidence="5 6" key="1">
    <citation type="submission" date="2017-07" db="EMBL/GenBank/DDBJ databases">
        <title>Bifidobacterium novel species.</title>
        <authorList>
            <person name="Lugli G.A."/>
            <person name="Milani C."/>
            <person name="Duranti S."/>
            <person name="Mangifesta M."/>
        </authorList>
    </citation>
    <scope>NUCLEOTIDE SEQUENCE [LARGE SCALE GENOMIC DNA]</scope>
    <source>
        <strain evidence="5 6">77</strain>
    </source>
</reference>
<dbReference type="InterPro" id="IPR036397">
    <property type="entry name" value="RNaseH_sf"/>
</dbReference>
<dbReference type="SUPFAM" id="SSF53098">
    <property type="entry name" value="Ribonuclease H-like"/>
    <property type="match status" value="1"/>
</dbReference>
<dbReference type="PANTHER" id="PTHR30231:SF4">
    <property type="entry name" value="PROTEIN NEN2"/>
    <property type="match status" value="1"/>
</dbReference>
<feature type="domain" description="Exonuclease" evidence="4">
    <location>
        <begin position="31"/>
        <end position="224"/>
    </location>
</feature>
<evidence type="ECO:0000256" key="1">
    <source>
        <dbReference type="ARBA" id="ARBA00022722"/>
    </source>
</evidence>
<evidence type="ECO:0000313" key="6">
    <source>
        <dbReference type="Proteomes" id="UP000235034"/>
    </source>
</evidence>
<dbReference type="GO" id="GO:0008408">
    <property type="term" value="F:3'-5' exonuclease activity"/>
    <property type="evidence" value="ECO:0007669"/>
    <property type="project" value="TreeGrafter"/>
</dbReference>
<dbReference type="InterPro" id="IPR012337">
    <property type="entry name" value="RNaseH-like_sf"/>
</dbReference>
<gene>
    <name evidence="5" type="ORF">Uis4E_0564</name>
</gene>
<evidence type="ECO:0000313" key="5">
    <source>
        <dbReference type="EMBL" id="PLS29368.1"/>
    </source>
</evidence>
<dbReference type="Proteomes" id="UP000235034">
    <property type="component" value="Unassembled WGS sequence"/>
</dbReference>
<evidence type="ECO:0000256" key="2">
    <source>
        <dbReference type="ARBA" id="ARBA00022801"/>
    </source>
</evidence>
<sequence length="255" mass="28262">MTVSGTTVFDQQSDLEAAAADSSRVAGFPSDYVTLDLETTGFYPNSCAITEIGAVRVRDRRIVDRFQRLVNPLRPIPAAVVKLTGITDDMVAGLDPIDQVLPEFVAWLAQGDEGAEHAENANDEGNASGGVSGVAVAEPLIGHNIRFDLSFLDWNTRKVLDGPFSCVDFDTMQISRTLFARERHHRLLDLIQRFGIAENEEHRALSDAIQTQQCFEWMHKYVDRHAGHGDFGAVDWKTVPTKNNDAILNRQIVLL</sequence>
<protein>
    <submittedName>
        <fullName evidence="5">DNA polymerase III subunit epsilon</fullName>
    </submittedName>
</protein>
<evidence type="ECO:0000256" key="3">
    <source>
        <dbReference type="ARBA" id="ARBA00022839"/>
    </source>
</evidence>